<dbReference type="Gene3D" id="1.10.10.10">
    <property type="entry name" value="Winged helix-like DNA-binding domain superfamily/Winged helix DNA-binding domain"/>
    <property type="match status" value="2"/>
</dbReference>
<dbReference type="AlphaFoldDB" id="A0A4S5E466"/>
<dbReference type="Pfam" id="PF04545">
    <property type="entry name" value="Sigma70_r4"/>
    <property type="match status" value="1"/>
</dbReference>
<organism evidence="8 9">
    <name type="scientific">Arthrobacter echini</name>
    <dbReference type="NCBI Taxonomy" id="1529066"/>
    <lineage>
        <taxon>Bacteria</taxon>
        <taxon>Bacillati</taxon>
        <taxon>Actinomycetota</taxon>
        <taxon>Actinomycetes</taxon>
        <taxon>Micrococcales</taxon>
        <taxon>Micrococcaceae</taxon>
        <taxon>Arthrobacter</taxon>
    </lineage>
</organism>
<protein>
    <submittedName>
        <fullName evidence="8">Sigma-70 family RNA polymerase sigma factor</fullName>
    </submittedName>
</protein>
<evidence type="ECO:0000256" key="5">
    <source>
        <dbReference type="SAM" id="MobiDB-lite"/>
    </source>
</evidence>
<dbReference type="GO" id="GO:0003677">
    <property type="term" value="F:DNA binding"/>
    <property type="evidence" value="ECO:0007669"/>
    <property type="project" value="UniProtKB-KW"/>
</dbReference>
<dbReference type="InterPro" id="IPR007630">
    <property type="entry name" value="RNA_pol_sigma70_r4"/>
</dbReference>
<comment type="caution">
    <text evidence="8">The sequence shown here is derived from an EMBL/GenBank/DDBJ whole genome shotgun (WGS) entry which is preliminary data.</text>
</comment>
<evidence type="ECO:0000256" key="1">
    <source>
        <dbReference type="ARBA" id="ARBA00023015"/>
    </source>
</evidence>
<dbReference type="OrthoDB" id="9804285at2"/>
<evidence type="ECO:0000313" key="8">
    <source>
        <dbReference type="EMBL" id="THJ66246.1"/>
    </source>
</evidence>
<dbReference type="GO" id="GO:0006352">
    <property type="term" value="P:DNA-templated transcription initiation"/>
    <property type="evidence" value="ECO:0007669"/>
    <property type="project" value="InterPro"/>
</dbReference>
<evidence type="ECO:0000259" key="6">
    <source>
        <dbReference type="Pfam" id="PF04542"/>
    </source>
</evidence>
<evidence type="ECO:0000259" key="7">
    <source>
        <dbReference type="Pfam" id="PF04545"/>
    </source>
</evidence>
<dbReference type="InterPro" id="IPR013324">
    <property type="entry name" value="RNA_pol_sigma_r3/r4-like"/>
</dbReference>
<dbReference type="InterPro" id="IPR014284">
    <property type="entry name" value="RNA_pol_sigma-70_dom"/>
</dbReference>
<accession>A0A4S5E466</accession>
<feature type="region of interest" description="Disordered" evidence="5">
    <location>
        <begin position="11"/>
        <end position="35"/>
    </location>
</feature>
<dbReference type="CDD" id="cd06171">
    <property type="entry name" value="Sigma70_r4"/>
    <property type="match status" value="1"/>
</dbReference>
<reference evidence="8 9" key="1">
    <citation type="submission" date="2019-04" db="EMBL/GenBank/DDBJ databases">
        <authorList>
            <person name="Liu Q."/>
            <person name="Xin Y.-H."/>
        </authorList>
    </citation>
    <scope>NUCLEOTIDE SEQUENCE [LARGE SCALE GENOMIC DNA]</scope>
    <source>
        <strain evidence="8 9">AM23</strain>
    </source>
</reference>
<dbReference type="PANTHER" id="PTHR30385">
    <property type="entry name" value="SIGMA FACTOR F FLAGELLAR"/>
    <property type="match status" value="1"/>
</dbReference>
<keyword evidence="2" id="KW-0731">Sigma factor</keyword>
<dbReference type="InterPro" id="IPR036388">
    <property type="entry name" value="WH-like_DNA-bd_sf"/>
</dbReference>
<evidence type="ECO:0000256" key="4">
    <source>
        <dbReference type="ARBA" id="ARBA00023163"/>
    </source>
</evidence>
<dbReference type="PANTHER" id="PTHR30385:SF4">
    <property type="entry name" value="RNA POLYMERASE SIGMA-E FACTOR"/>
    <property type="match status" value="1"/>
</dbReference>
<dbReference type="GO" id="GO:0016987">
    <property type="term" value="F:sigma factor activity"/>
    <property type="evidence" value="ECO:0007669"/>
    <property type="project" value="UniProtKB-KW"/>
</dbReference>
<keyword evidence="9" id="KW-1185">Reference proteome</keyword>
<gene>
    <name evidence="8" type="ORF">E8P82_09620</name>
</gene>
<sequence>MACSVGTCECSSDDDDRPSGSGHVPGTDGGPTGDTLACPPAGAVVTRSGARLAAALQDDIVLRHLGLAESVARSFALSGPEAADIRQVAYLGLVKAVQRFDPARGVPFTSFAVPTITGEVKRYLRDSCWVIRPPRQVQDLRTEIIRTAPALAQRLGREATARELGRELGWSEARILEAQASHSSLRPESLDAPSDGLGWAETLAAGSSQLERSDDMISLRGAVNDLGPDEKELLYRRYFMEQTQQTIADALGMSQMQVSRALARILVQLQKTLLASPVQDLPVRGAAVAGTGTPGA</sequence>
<dbReference type="InterPro" id="IPR013325">
    <property type="entry name" value="RNA_pol_sigma_r2"/>
</dbReference>
<evidence type="ECO:0000313" key="9">
    <source>
        <dbReference type="Proteomes" id="UP000305233"/>
    </source>
</evidence>
<dbReference type="SUPFAM" id="SSF88946">
    <property type="entry name" value="Sigma2 domain of RNA polymerase sigma factors"/>
    <property type="match status" value="1"/>
</dbReference>
<keyword evidence="4" id="KW-0804">Transcription</keyword>
<keyword evidence="1" id="KW-0805">Transcription regulation</keyword>
<feature type="domain" description="RNA polymerase sigma-70 region 2" evidence="6">
    <location>
        <begin position="61"/>
        <end position="127"/>
    </location>
</feature>
<dbReference type="InterPro" id="IPR007627">
    <property type="entry name" value="RNA_pol_sigma70_r2"/>
</dbReference>
<dbReference type="Gene3D" id="1.20.120.1810">
    <property type="match status" value="1"/>
</dbReference>
<evidence type="ECO:0000256" key="2">
    <source>
        <dbReference type="ARBA" id="ARBA00023082"/>
    </source>
</evidence>
<evidence type="ECO:0000256" key="3">
    <source>
        <dbReference type="ARBA" id="ARBA00023125"/>
    </source>
</evidence>
<feature type="domain" description="RNA polymerase sigma-70 region 4" evidence="7">
    <location>
        <begin position="224"/>
        <end position="271"/>
    </location>
</feature>
<proteinExistence type="predicted"/>
<dbReference type="Proteomes" id="UP000305233">
    <property type="component" value="Unassembled WGS sequence"/>
</dbReference>
<dbReference type="EMBL" id="SSWH01000007">
    <property type="protein sequence ID" value="THJ66246.1"/>
    <property type="molecule type" value="Genomic_DNA"/>
</dbReference>
<dbReference type="NCBIfam" id="TIGR02937">
    <property type="entry name" value="sigma70-ECF"/>
    <property type="match status" value="1"/>
</dbReference>
<dbReference type="SUPFAM" id="SSF88659">
    <property type="entry name" value="Sigma3 and sigma4 domains of RNA polymerase sigma factors"/>
    <property type="match status" value="2"/>
</dbReference>
<dbReference type="Pfam" id="PF04542">
    <property type="entry name" value="Sigma70_r2"/>
    <property type="match status" value="1"/>
</dbReference>
<keyword evidence="3" id="KW-0238">DNA-binding</keyword>
<name>A0A4S5E466_9MICC</name>